<dbReference type="Pfam" id="PF00437">
    <property type="entry name" value="T2SSE"/>
    <property type="match status" value="1"/>
</dbReference>
<dbReference type="PANTHER" id="PTHR30486:SF16">
    <property type="entry name" value="TWITCHING MOTILITY PROTEIN PILT"/>
    <property type="match status" value="1"/>
</dbReference>
<dbReference type="CDD" id="cd01131">
    <property type="entry name" value="PilT"/>
    <property type="match status" value="1"/>
</dbReference>
<sequence length="355" mass="39089">MTESKGKKLRDLITIAVNEGASDLHLSAGHYPTIRVASGLIPLMKDGVLAPKDTEEMIIALLGEENANVFFQDKEVDFSYSIPDVVRFRGNAFFQMAGIGIALRVIPSEIKTISELNLPHVLEVFARKKQGFFLAVGPVGQGKSTTLASMVGLINKERAEHIVTIEDPIEYLFKPDRSLIDQREVRINTRDFHVALESAFRQDVNVIMIGEMRSIETISAAVTAAETGHLVLSTLHTNNASQTVDRIIDSFPATQQPQIRMQLAGSLLGIFSQRLVPRASGGLIPAYELLIATNAVSSLIREGRTHELDVLIETGTKDGMIDMNRSLSELVKRGEITPDSAYQHSFNPKGLERML</sequence>
<dbReference type="Proteomes" id="UP000183206">
    <property type="component" value="Unassembled WGS sequence"/>
</dbReference>
<dbReference type="InterPro" id="IPR027417">
    <property type="entry name" value="P-loop_NTPase"/>
</dbReference>
<evidence type="ECO:0000313" key="4">
    <source>
        <dbReference type="Proteomes" id="UP000183206"/>
    </source>
</evidence>
<comment type="caution">
    <text evidence="3">The sequence shown here is derived from an EMBL/GenBank/DDBJ whole genome shotgun (WGS) entry which is preliminary data.</text>
</comment>
<dbReference type="PANTHER" id="PTHR30486">
    <property type="entry name" value="TWITCHING MOTILITY PROTEIN PILT"/>
    <property type="match status" value="1"/>
</dbReference>
<dbReference type="Gene3D" id="3.30.450.90">
    <property type="match status" value="1"/>
</dbReference>
<protein>
    <submittedName>
        <fullName evidence="3">Type IV pili twitching motility protein PilT</fullName>
    </submittedName>
</protein>
<dbReference type="NCBIfam" id="TIGR01420">
    <property type="entry name" value="pilT_fam"/>
    <property type="match status" value="1"/>
</dbReference>
<reference evidence="3 4" key="1">
    <citation type="journal article" date="2016" name="Environ. Microbiol.">
        <title>Genomic resolution of a cold subsurface aquifer community provides metabolic insights for novel microbes adapted to high CO concentrations.</title>
        <authorList>
            <person name="Probst A.J."/>
            <person name="Castelle C.J."/>
            <person name="Singh A."/>
            <person name="Brown C.T."/>
            <person name="Anantharaman K."/>
            <person name="Sharon I."/>
            <person name="Hug L.A."/>
            <person name="Burstein D."/>
            <person name="Emerson J.B."/>
            <person name="Thomas B.C."/>
            <person name="Banfield J.F."/>
        </authorList>
    </citation>
    <scope>NUCLEOTIDE SEQUENCE [LARGE SCALE GENOMIC DNA]</scope>
    <source>
        <strain evidence="3">CG1_02_47_685</strain>
    </source>
</reference>
<dbReference type="SUPFAM" id="SSF52540">
    <property type="entry name" value="P-loop containing nucleoside triphosphate hydrolases"/>
    <property type="match status" value="1"/>
</dbReference>
<dbReference type="GO" id="GO:0005524">
    <property type="term" value="F:ATP binding"/>
    <property type="evidence" value="ECO:0007669"/>
    <property type="project" value="InterPro"/>
</dbReference>
<dbReference type="AlphaFoldDB" id="A0A1J4VAJ3"/>
<organism evidence="3 4">
    <name type="scientific">Candidatus Nomurabacteria bacterium CG1_02_47_685</name>
    <dbReference type="NCBI Taxonomy" id="1805282"/>
    <lineage>
        <taxon>Bacteria</taxon>
        <taxon>Candidatus Nomuraibacteriota</taxon>
    </lineage>
</organism>
<evidence type="ECO:0000256" key="1">
    <source>
        <dbReference type="ARBA" id="ARBA00006611"/>
    </source>
</evidence>
<dbReference type="STRING" id="1805282.AUJ44_02760"/>
<comment type="similarity">
    <text evidence="1">Belongs to the GSP E family.</text>
</comment>
<gene>
    <name evidence="3" type="ORF">AUJ44_02760</name>
</gene>
<dbReference type="Gene3D" id="3.40.50.300">
    <property type="entry name" value="P-loop containing nucleotide triphosphate hydrolases"/>
    <property type="match status" value="1"/>
</dbReference>
<dbReference type="EMBL" id="MNVO01000045">
    <property type="protein sequence ID" value="OIO32281.1"/>
    <property type="molecule type" value="Genomic_DNA"/>
</dbReference>
<dbReference type="InterPro" id="IPR001482">
    <property type="entry name" value="T2SS/T4SS_dom"/>
</dbReference>
<accession>A0A1J4VAJ3</accession>
<dbReference type="InterPro" id="IPR006321">
    <property type="entry name" value="PilT/PilU"/>
</dbReference>
<dbReference type="InterPro" id="IPR050921">
    <property type="entry name" value="T4SS_GSP_E_ATPase"/>
</dbReference>
<feature type="domain" description="Bacterial type II secretion system protein E" evidence="2">
    <location>
        <begin position="76"/>
        <end position="278"/>
    </location>
</feature>
<name>A0A1J4VAJ3_9BACT</name>
<dbReference type="GO" id="GO:0016887">
    <property type="term" value="F:ATP hydrolysis activity"/>
    <property type="evidence" value="ECO:0007669"/>
    <property type="project" value="InterPro"/>
</dbReference>
<evidence type="ECO:0000313" key="3">
    <source>
        <dbReference type="EMBL" id="OIO32281.1"/>
    </source>
</evidence>
<proteinExistence type="inferred from homology"/>
<evidence type="ECO:0000259" key="2">
    <source>
        <dbReference type="Pfam" id="PF00437"/>
    </source>
</evidence>